<feature type="chain" id="PRO_5013440344" evidence="2">
    <location>
        <begin position="30"/>
        <end position="626"/>
    </location>
</feature>
<accession>A0A069AKY6</accession>
<keyword evidence="2" id="KW-0732">Signal</keyword>
<evidence type="ECO:0000256" key="2">
    <source>
        <dbReference type="SAM" id="SignalP"/>
    </source>
</evidence>
<dbReference type="Gene3D" id="3.40.50.12090">
    <property type="match status" value="2"/>
</dbReference>
<dbReference type="InterPro" id="IPR007253">
    <property type="entry name" value="Cell_wall-bd_2"/>
</dbReference>
<proteinExistence type="predicted"/>
<name>A0A069AKY6_CLODI</name>
<protein>
    <submittedName>
        <fullName evidence="3">Cell surface protein</fullName>
    </submittedName>
    <submittedName>
        <fullName evidence="4">Putative cell wall binding repeat 2</fullName>
    </submittedName>
</protein>
<reference evidence="4" key="1">
    <citation type="submission" date="2014-07" db="EMBL/GenBank/DDBJ databases">
        <authorList>
            <person name="Monot Marc"/>
        </authorList>
    </citation>
    <scope>NUCLEOTIDE SEQUENCE</scope>
    <source>
        <strain evidence="5">7032989</strain>
        <strain evidence="4">7032994</strain>
    </source>
</reference>
<dbReference type="PANTHER" id="PTHR30032">
    <property type="entry name" value="N-ACETYLMURAMOYL-L-ALANINE AMIDASE-RELATED"/>
    <property type="match status" value="1"/>
</dbReference>
<evidence type="ECO:0000313" key="4">
    <source>
        <dbReference type="EMBL" id="CDS89141.1"/>
    </source>
</evidence>
<dbReference type="EMBL" id="LK932849">
    <property type="protein sequence ID" value="CDS95502.1"/>
    <property type="molecule type" value="Genomic_DNA"/>
</dbReference>
<dbReference type="InterPro" id="IPR051922">
    <property type="entry name" value="Bact_Sporulation_Assoc"/>
</dbReference>
<dbReference type="EMBL" id="LK932525">
    <property type="protein sequence ID" value="CDS88508.1"/>
    <property type="molecule type" value="Genomic_DNA"/>
</dbReference>
<evidence type="ECO:0000313" key="5">
    <source>
        <dbReference type="EMBL" id="CDS95502.1"/>
    </source>
</evidence>
<dbReference type="EMBL" id="LK932411">
    <property type="protein sequence ID" value="CDS89141.1"/>
    <property type="molecule type" value="Genomic_DNA"/>
</dbReference>
<dbReference type="Pfam" id="PF04122">
    <property type="entry name" value="CW_binding_2"/>
    <property type="match status" value="3"/>
</dbReference>
<sequence>MSKRKSFIRTIAVSTMSVAVTGSATCAYAAPVLQGTKTYEKVNTIDISVDSVENIVYSFQASIKVQGEVEVVDNEQKEKITWSDNIKSQIKSGNANATCRAEYNKSSNTTTLDIYVTSNEDLLDGNRLNIGRISVKKSGSNSNADYKVLGKGTNDKPALKIVTYNNKTVDYENISSDEGLIFTLINESEVKPIGGTGSSKNDPEKYKVEKSEALEYLLNNIRINYSIVSKETQESGSNVILKLGLAQKTTKGRKATINKYVEVTLPKSLEYIVENELSKPDELPPDNGNGGNNGGGSNSGGSSSGGSSGGGNSSDSTSNVTVKKLKGADRFETAIKISQSGWTKSDTVVIVNGEDKSMVDGLTATPLASVKNSPILLSSNEKLPQKTVEELKRLNPSKVIVIGGNNSMPNLVVEAIKAVNSKISVQRIGGDTRYQTSINIAKEIDKTNNVSKLYIGAGNGEADSLSIASLAGKEKTPIVLTQKDGVDSEAEQFIKSNKVSNIYFIGGIEKISNKAIEQVGKIANKDISKNRVAGQTRQETNAKVIDKFYSQSKLDGVVVANQDKLIDALAVGPLAAKNNSPVILATNTLDKSQESSLKGKNSSKLFEVGGGIASSVIDKIKSLIEK</sequence>
<dbReference type="RefSeq" id="WP_021367090.1">
    <property type="nucleotide sequence ID" value="NZ_BBYB01000112.1"/>
</dbReference>
<evidence type="ECO:0000256" key="1">
    <source>
        <dbReference type="SAM" id="MobiDB-lite"/>
    </source>
</evidence>
<feature type="compositionally biased region" description="Gly residues" evidence="1">
    <location>
        <begin position="288"/>
        <end position="312"/>
    </location>
</feature>
<dbReference type="PANTHER" id="PTHR30032:SF8">
    <property type="entry name" value="GERMINATION-SPECIFIC N-ACETYLMURAMOYL-L-ALANINE AMIDASE"/>
    <property type="match status" value="1"/>
</dbReference>
<organism evidence="4">
    <name type="scientific">Clostridioides difficile</name>
    <name type="common">Peptoclostridium difficile</name>
    <dbReference type="NCBI Taxonomy" id="1496"/>
    <lineage>
        <taxon>Bacteria</taxon>
        <taxon>Bacillati</taxon>
        <taxon>Bacillota</taxon>
        <taxon>Clostridia</taxon>
        <taxon>Peptostreptococcales</taxon>
        <taxon>Peptostreptococcaceae</taxon>
        <taxon>Clostridioides</taxon>
    </lineage>
</organism>
<dbReference type="AlphaFoldDB" id="A0A069AKY6"/>
<gene>
    <name evidence="3" type="primary">cwp</name>
    <name evidence="5" type="ORF">BN1095_20194</name>
    <name evidence="3" type="ORF">BN1096_700012</name>
    <name evidence="4" type="ORF">BN1097_710012</name>
</gene>
<feature type="signal peptide" evidence="2">
    <location>
        <begin position="1"/>
        <end position="29"/>
    </location>
</feature>
<evidence type="ECO:0000313" key="3">
    <source>
        <dbReference type="EMBL" id="CDS88508.1"/>
    </source>
</evidence>
<feature type="region of interest" description="Disordered" evidence="1">
    <location>
        <begin position="278"/>
        <end position="321"/>
    </location>
</feature>